<evidence type="ECO:0000313" key="3">
    <source>
        <dbReference type="EMBL" id="OCL11000.1"/>
    </source>
</evidence>
<organism evidence="3 4">
    <name type="scientific">Glonium stellatum</name>
    <dbReference type="NCBI Taxonomy" id="574774"/>
    <lineage>
        <taxon>Eukaryota</taxon>
        <taxon>Fungi</taxon>
        <taxon>Dikarya</taxon>
        <taxon>Ascomycota</taxon>
        <taxon>Pezizomycotina</taxon>
        <taxon>Dothideomycetes</taxon>
        <taxon>Pleosporomycetidae</taxon>
        <taxon>Gloniales</taxon>
        <taxon>Gloniaceae</taxon>
        <taxon>Glonium</taxon>
    </lineage>
</organism>
<dbReference type="Pfam" id="PF00756">
    <property type="entry name" value="Esterase"/>
    <property type="match status" value="1"/>
</dbReference>
<protein>
    <recommendedName>
        <fullName evidence="5">Siderophore esteras-like protein IroE-like protein</fullName>
    </recommendedName>
</protein>
<name>A0A8E2JVA9_9PEZI</name>
<dbReference type="AlphaFoldDB" id="A0A8E2JVA9"/>
<dbReference type="InterPro" id="IPR052558">
    <property type="entry name" value="Siderophore_Hydrolase_D"/>
</dbReference>
<dbReference type="Gene3D" id="3.40.50.1820">
    <property type="entry name" value="alpha/beta hydrolase"/>
    <property type="match status" value="1"/>
</dbReference>
<dbReference type="InterPro" id="IPR000801">
    <property type="entry name" value="Esterase-like"/>
</dbReference>
<gene>
    <name evidence="3" type="ORF">AOQ84DRAFT_425487</name>
</gene>
<proteinExistence type="inferred from homology"/>
<keyword evidence="2" id="KW-0378">Hydrolase</keyword>
<reference evidence="3 4" key="1">
    <citation type="journal article" date="2016" name="Nat. Commun.">
        <title>Ectomycorrhizal ecology is imprinted in the genome of the dominant symbiotic fungus Cenococcum geophilum.</title>
        <authorList>
            <consortium name="DOE Joint Genome Institute"/>
            <person name="Peter M."/>
            <person name="Kohler A."/>
            <person name="Ohm R.A."/>
            <person name="Kuo A."/>
            <person name="Krutzmann J."/>
            <person name="Morin E."/>
            <person name="Arend M."/>
            <person name="Barry K.W."/>
            <person name="Binder M."/>
            <person name="Choi C."/>
            <person name="Clum A."/>
            <person name="Copeland A."/>
            <person name="Grisel N."/>
            <person name="Haridas S."/>
            <person name="Kipfer T."/>
            <person name="LaButti K."/>
            <person name="Lindquist E."/>
            <person name="Lipzen A."/>
            <person name="Maire R."/>
            <person name="Meier B."/>
            <person name="Mihaltcheva S."/>
            <person name="Molinier V."/>
            <person name="Murat C."/>
            <person name="Poggeler S."/>
            <person name="Quandt C.A."/>
            <person name="Sperisen C."/>
            <person name="Tritt A."/>
            <person name="Tisserant E."/>
            <person name="Crous P.W."/>
            <person name="Henrissat B."/>
            <person name="Nehls U."/>
            <person name="Egli S."/>
            <person name="Spatafora J.W."/>
            <person name="Grigoriev I.V."/>
            <person name="Martin F.M."/>
        </authorList>
    </citation>
    <scope>NUCLEOTIDE SEQUENCE [LARGE SCALE GENOMIC DNA]</scope>
    <source>
        <strain evidence="3 4">CBS 207.34</strain>
    </source>
</reference>
<comment type="similarity">
    <text evidence="1">Belongs to the esterase D family.</text>
</comment>
<dbReference type="EMBL" id="KV749128">
    <property type="protein sequence ID" value="OCL11000.1"/>
    <property type="molecule type" value="Genomic_DNA"/>
</dbReference>
<dbReference type="GO" id="GO:0016788">
    <property type="term" value="F:hydrolase activity, acting on ester bonds"/>
    <property type="evidence" value="ECO:0007669"/>
    <property type="project" value="TreeGrafter"/>
</dbReference>
<evidence type="ECO:0000313" key="4">
    <source>
        <dbReference type="Proteomes" id="UP000250140"/>
    </source>
</evidence>
<evidence type="ECO:0008006" key="5">
    <source>
        <dbReference type="Google" id="ProtNLM"/>
    </source>
</evidence>
<evidence type="ECO:0000256" key="2">
    <source>
        <dbReference type="ARBA" id="ARBA00022801"/>
    </source>
</evidence>
<dbReference type="InterPro" id="IPR029058">
    <property type="entry name" value="AB_hydrolase_fold"/>
</dbReference>
<accession>A0A8E2JVA9</accession>
<keyword evidence="4" id="KW-1185">Reference proteome</keyword>
<dbReference type="OrthoDB" id="446683at2759"/>
<sequence length="299" mass="33824">MESWSFNPIVPAFPHTVFPNVALWNVSNRVDLNYQIQVSWPLEWTSQEVESTVLTMYVLDGNALGMTATEAFRRRKPVEPTQPDCIVVSIGYPLTDSVYSPQRAIDFQPPPPNGSVLQNSSGTPQPKAGADDFIEFIDRTLRPFVRSTLFPNVTFKRDALYGHSFGGLFVIYVLITQPKLFDTFLSASPALFWNNGSLLDQIYRLETAPIGEIKPDFVINYGTLEQFPIRRRTESEEAFQARKSLIEQFAMTDNCKELYQRIASSSKLRDVVLKEYEGQDHSSVAASGITDGIDFFVDW</sequence>
<dbReference type="PANTHER" id="PTHR40841:SF2">
    <property type="entry name" value="SIDEROPHORE-DEGRADING ESTERASE (EUROFUNG)"/>
    <property type="match status" value="1"/>
</dbReference>
<dbReference type="PANTHER" id="PTHR40841">
    <property type="entry name" value="SIDEROPHORE TRIACETYLFUSARININE C ESTERASE"/>
    <property type="match status" value="1"/>
</dbReference>
<dbReference type="SUPFAM" id="SSF53474">
    <property type="entry name" value="alpha/beta-Hydrolases"/>
    <property type="match status" value="1"/>
</dbReference>
<evidence type="ECO:0000256" key="1">
    <source>
        <dbReference type="ARBA" id="ARBA00005622"/>
    </source>
</evidence>
<dbReference type="Proteomes" id="UP000250140">
    <property type="component" value="Unassembled WGS sequence"/>
</dbReference>